<comment type="caution">
    <text evidence="2">The sequence shown here is derived from an EMBL/GenBank/DDBJ whole genome shotgun (WGS) entry which is preliminary data.</text>
</comment>
<evidence type="ECO:0000313" key="2">
    <source>
        <dbReference type="EMBL" id="GIY92524.1"/>
    </source>
</evidence>
<proteinExistence type="predicted"/>
<accession>A0AAV4XFG6</accession>
<dbReference type="EMBL" id="BPLR01017548">
    <property type="protein sequence ID" value="GIY92524.1"/>
    <property type="molecule type" value="Genomic_DNA"/>
</dbReference>
<sequence length="174" mass="19321">MNLPALSKSTVCARAFYNLKVVTDVAEDSMCNAAKEVAETFNRDECGISVDGTWQRRGHTSLNGCVAVLSIDTGKVLDLEVMSSYCPTCRKLQKKMHKNAEYVALKAVHICQCNYQQQQLGSSAKMESIGAHRIFSRSVKSRQLKYTTYYGDCDSKGFLSVQNIYGINSVLKVL</sequence>
<protein>
    <recommendedName>
        <fullName evidence="1">Mutator-like transposase domain-containing protein</fullName>
    </recommendedName>
</protein>
<gene>
    <name evidence="2" type="primary">AVEN_169026_1</name>
    <name evidence="2" type="ORF">CEXT_150421</name>
</gene>
<dbReference type="Pfam" id="PF20700">
    <property type="entry name" value="Mutator"/>
    <property type="match status" value="1"/>
</dbReference>
<evidence type="ECO:0000259" key="1">
    <source>
        <dbReference type="Pfam" id="PF20700"/>
    </source>
</evidence>
<dbReference type="InterPro" id="IPR049012">
    <property type="entry name" value="Mutator_transp_dom"/>
</dbReference>
<name>A0AAV4XFG6_CAEEX</name>
<organism evidence="2 3">
    <name type="scientific">Caerostris extrusa</name>
    <name type="common">Bark spider</name>
    <name type="synonym">Caerostris bankana</name>
    <dbReference type="NCBI Taxonomy" id="172846"/>
    <lineage>
        <taxon>Eukaryota</taxon>
        <taxon>Metazoa</taxon>
        <taxon>Ecdysozoa</taxon>
        <taxon>Arthropoda</taxon>
        <taxon>Chelicerata</taxon>
        <taxon>Arachnida</taxon>
        <taxon>Araneae</taxon>
        <taxon>Araneomorphae</taxon>
        <taxon>Entelegynae</taxon>
        <taxon>Araneoidea</taxon>
        <taxon>Araneidae</taxon>
        <taxon>Caerostris</taxon>
    </lineage>
</organism>
<evidence type="ECO:0000313" key="3">
    <source>
        <dbReference type="Proteomes" id="UP001054945"/>
    </source>
</evidence>
<keyword evidence="3" id="KW-1185">Reference proteome</keyword>
<dbReference type="Proteomes" id="UP001054945">
    <property type="component" value="Unassembled WGS sequence"/>
</dbReference>
<feature type="domain" description="Mutator-like transposase" evidence="1">
    <location>
        <begin position="1"/>
        <end position="163"/>
    </location>
</feature>
<dbReference type="AlphaFoldDB" id="A0AAV4XFG6"/>
<reference evidence="2 3" key="1">
    <citation type="submission" date="2021-06" db="EMBL/GenBank/DDBJ databases">
        <title>Caerostris extrusa draft genome.</title>
        <authorList>
            <person name="Kono N."/>
            <person name="Arakawa K."/>
        </authorList>
    </citation>
    <scope>NUCLEOTIDE SEQUENCE [LARGE SCALE GENOMIC DNA]</scope>
</reference>